<keyword evidence="3" id="KW-1185">Reference proteome</keyword>
<name>A0A0L0VX13_9BASI</name>
<evidence type="ECO:0000313" key="2">
    <source>
        <dbReference type="EMBL" id="KNF03540.1"/>
    </source>
</evidence>
<comment type="caution">
    <text evidence="2">The sequence shown here is derived from an EMBL/GenBank/DDBJ whole genome shotgun (WGS) entry which is preliminary data.</text>
</comment>
<evidence type="ECO:0000313" key="3">
    <source>
        <dbReference type="Proteomes" id="UP000054564"/>
    </source>
</evidence>
<evidence type="ECO:0008006" key="4">
    <source>
        <dbReference type="Google" id="ProtNLM"/>
    </source>
</evidence>
<accession>A0A0L0VX13</accession>
<keyword evidence="1" id="KW-0732">Signal</keyword>
<feature type="signal peptide" evidence="1">
    <location>
        <begin position="1"/>
        <end position="17"/>
    </location>
</feature>
<gene>
    <name evidence="2" type="ORF">PSTG_03068</name>
</gene>
<protein>
    <recommendedName>
        <fullName evidence="4">Secreted protein</fullName>
    </recommendedName>
</protein>
<dbReference type="AlphaFoldDB" id="A0A0L0VX13"/>
<reference evidence="3" key="1">
    <citation type="submission" date="2014-03" db="EMBL/GenBank/DDBJ databases">
        <title>The Genome Sequence of Puccinia striiformis f. sp. tritici PST-78.</title>
        <authorList>
            <consortium name="The Broad Institute Genome Sequencing Platform"/>
            <person name="Cuomo C."/>
            <person name="Hulbert S."/>
            <person name="Chen X."/>
            <person name="Walker B."/>
            <person name="Young S.K."/>
            <person name="Zeng Q."/>
            <person name="Gargeya S."/>
            <person name="Fitzgerald M."/>
            <person name="Haas B."/>
            <person name="Abouelleil A."/>
            <person name="Alvarado L."/>
            <person name="Arachchi H.M."/>
            <person name="Berlin A.M."/>
            <person name="Chapman S.B."/>
            <person name="Goldberg J."/>
            <person name="Griggs A."/>
            <person name="Gujja S."/>
            <person name="Hansen M."/>
            <person name="Howarth C."/>
            <person name="Imamovic A."/>
            <person name="Larimer J."/>
            <person name="McCowan C."/>
            <person name="Montmayeur A."/>
            <person name="Murphy C."/>
            <person name="Neiman D."/>
            <person name="Pearson M."/>
            <person name="Priest M."/>
            <person name="Roberts A."/>
            <person name="Saif S."/>
            <person name="Shea T."/>
            <person name="Sisk P."/>
            <person name="Sykes S."/>
            <person name="Wortman J."/>
            <person name="Nusbaum C."/>
            <person name="Birren B."/>
        </authorList>
    </citation>
    <scope>NUCLEOTIDE SEQUENCE [LARGE SCALE GENOMIC DNA]</scope>
    <source>
        <strain evidence="3">race PST-78</strain>
    </source>
</reference>
<dbReference type="EMBL" id="AJIL01000016">
    <property type="protein sequence ID" value="KNF03540.1"/>
    <property type="molecule type" value="Genomic_DNA"/>
</dbReference>
<sequence>MQFYNIHILMAIVTLEAAHVTSFYCKPERPMGTCGHDFKYSPGQKTMVTPYTWGSGGVGDNYCPGMAIRDAFSSYDSCCTSDTMPADVGPKGHDVSVAFYNAHCTPMSGTGN</sequence>
<feature type="chain" id="PRO_5005550883" description="Secreted protein" evidence="1">
    <location>
        <begin position="18"/>
        <end position="112"/>
    </location>
</feature>
<dbReference type="Proteomes" id="UP000054564">
    <property type="component" value="Unassembled WGS sequence"/>
</dbReference>
<proteinExistence type="predicted"/>
<organism evidence="2 3">
    <name type="scientific">Puccinia striiformis f. sp. tritici PST-78</name>
    <dbReference type="NCBI Taxonomy" id="1165861"/>
    <lineage>
        <taxon>Eukaryota</taxon>
        <taxon>Fungi</taxon>
        <taxon>Dikarya</taxon>
        <taxon>Basidiomycota</taxon>
        <taxon>Pucciniomycotina</taxon>
        <taxon>Pucciniomycetes</taxon>
        <taxon>Pucciniales</taxon>
        <taxon>Pucciniaceae</taxon>
        <taxon>Puccinia</taxon>
    </lineage>
</organism>
<evidence type="ECO:0000256" key="1">
    <source>
        <dbReference type="SAM" id="SignalP"/>
    </source>
</evidence>